<dbReference type="AlphaFoldDB" id="A0A088S356"/>
<dbReference type="RefSeq" id="XP_010703628.1">
    <property type="nucleotide sequence ID" value="XM_010705326.1"/>
</dbReference>
<name>A0A088S356_LEIPA</name>
<keyword evidence="1" id="KW-0732">Signal</keyword>
<gene>
    <name evidence="3" type="ORF">LPMP_357000</name>
</gene>
<dbReference type="GeneID" id="22579728"/>
<dbReference type="VEuPathDB" id="TriTrypDB:LPAL13_350079800"/>
<dbReference type="Gene3D" id="3.10.129.10">
    <property type="entry name" value="Hotdog Thioesterase"/>
    <property type="match status" value="1"/>
</dbReference>
<dbReference type="eggNOG" id="ENOG502S671">
    <property type="taxonomic scope" value="Eukaryota"/>
</dbReference>
<reference evidence="3 4" key="1">
    <citation type="journal article" date="2015" name="Sci. Rep.">
        <title>The genome of Leishmania panamensis: insights into genomics of the L. (Viannia) subgenus.</title>
        <authorList>
            <person name="Llanes A."/>
            <person name="Restrepo C.M."/>
            <person name="Vecchio G.D."/>
            <person name="Anguizola F.J."/>
            <person name="Lleonart R."/>
        </authorList>
    </citation>
    <scope>NUCLEOTIDE SEQUENCE [LARGE SCALE GENOMIC DNA]</scope>
    <source>
        <strain evidence="3 4">MHOM/PA/94/PSC-1</strain>
    </source>
</reference>
<dbReference type="KEGG" id="lpan:LPMP_357000"/>
<feature type="signal peptide" evidence="1">
    <location>
        <begin position="1"/>
        <end position="19"/>
    </location>
</feature>
<dbReference type="OrthoDB" id="46529at2759"/>
<evidence type="ECO:0000313" key="4">
    <source>
        <dbReference type="Proteomes" id="UP000063063"/>
    </source>
</evidence>
<dbReference type="Proteomes" id="UP000063063">
    <property type="component" value="Chromosome 35"/>
</dbReference>
<dbReference type="InterPro" id="IPR006683">
    <property type="entry name" value="Thioestr_dom"/>
</dbReference>
<dbReference type="VEuPathDB" id="TriTrypDB:LPMP_357000"/>
<dbReference type="CDD" id="cd03443">
    <property type="entry name" value="PaaI_thioesterase"/>
    <property type="match status" value="1"/>
</dbReference>
<dbReference type="SUPFAM" id="SSF54637">
    <property type="entry name" value="Thioesterase/thiol ester dehydrase-isomerase"/>
    <property type="match status" value="1"/>
</dbReference>
<evidence type="ECO:0000259" key="2">
    <source>
        <dbReference type="Pfam" id="PF03061"/>
    </source>
</evidence>
<evidence type="ECO:0000256" key="1">
    <source>
        <dbReference type="SAM" id="SignalP"/>
    </source>
</evidence>
<feature type="chain" id="PRO_5001839209" description="Thioesterase domain-containing protein" evidence="1">
    <location>
        <begin position="20"/>
        <end position="159"/>
    </location>
</feature>
<evidence type="ECO:0000313" key="3">
    <source>
        <dbReference type="EMBL" id="AIO02828.1"/>
    </source>
</evidence>
<protein>
    <recommendedName>
        <fullName evidence="2">Thioesterase domain-containing protein</fullName>
    </recommendedName>
</protein>
<organism evidence="3 4">
    <name type="scientific">Leishmania panamensis</name>
    <dbReference type="NCBI Taxonomy" id="5679"/>
    <lineage>
        <taxon>Eukaryota</taxon>
        <taxon>Discoba</taxon>
        <taxon>Euglenozoa</taxon>
        <taxon>Kinetoplastea</taxon>
        <taxon>Metakinetoplastina</taxon>
        <taxon>Trypanosomatida</taxon>
        <taxon>Trypanosomatidae</taxon>
        <taxon>Leishmaniinae</taxon>
        <taxon>Leishmania</taxon>
        <taxon>Leishmania guyanensis species complex</taxon>
    </lineage>
</organism>
<feature type="domain" description="Thioesterase" evidence="2">
    <location>
        <begin position="69"/>
        <end position="136"/>
    </location>
</feature>
<dbReference type="Pfam" id="PF03061">
    <property type="entry name" value="4HBT"/>
    <property type="match status" value="1"/>
</dbReference>
<dbReference type="InterPro" id="IPR029069">
    <property type="entry name" value="HotDog_dom_sf"/>
</dbReference>
<dbReference type="EMBL" id="CP009404">
    <property type="protein sequence ID" value="AIO02828.1"/>
    <property type="molecule type" value="Genomic_DNA"/>
</dbReference>
<sequence length="159" mass="17397">MLGTHFLLNLVTTKQAAAAAQQLMGNPKNYSAALLRTVLFSPERIQVRSEGTLVFPWEAKRGSQNGIKSVHGGALSSLADAFTKIHAQAYLPQACVESVSFEISFLSAVFEDKKCNCMTRLVRLEDTIVFTDFLFEGEGSDEVYARGTHVLTANPRIGN</sequence>
<accession>A0A088S356</accession>
<keyword evidence="4" id="KW-1185">Reference proteome</keyword>
<proteinExistence type="predicted"/>